<accession>A0AAW2KAZ7</accession>
<reference evidence="2" key="2">
    <citation type="journal article" date="2024" name="Plant">
        <title>Genomic evolution and insights into agronomic trait innovations of Sesamum species.</title>
        <authorList>
            <person name="Miao H."/>
            <person name="Wang L."/>
            <person name="Qu L."/>
            <person name="Liu H."/>
            <person name="Sun Y."/>
            <person name="Le M."/>
            <person name="Wang Q."/>
            <person name="Wei S."/>
            <person name="Zheng Y."/>
            <person name="Lin W."/>
            <person name="Duan Y."/>
            <person name="Cao H."/>
            <person name="Xiong S."/>
            <person name="Wang X."/>
            <person name="Wei L."/>
            <person name="Li C."/>
            <person name="Ma Q."/>
            <person name="Ju M."/>
            <person name="Zhao R."/>
            <person name="Li G."/>
            <person name="Mu C."/>
            <person name="Tian Q."/>
            <person name="Mei H."/>
            <person name="Zhang T."/>
            <person name="Gao T."/>
            <person name="Zhang H."/>
        </authorList>
    </citation>
    <scope>NUCLEOTIDE SEQUENCE</scope>
    <source>
        <strain evidence="2">G02</strain>
    </source>
</reference>
<dbReference type="AlphaFoldDB" id="A0AAW2KAZ7"/>
<organism evidence="2">
    <name type="scientific">Sesamum radiatum</name>
    <name type="common">Black benniseed</name>
    <dbReference type="NCBI Taxonomy" id="300843"/>
    <lineage>
        <taxon>Eukaryota</taxon>
        <taxon>Viridiplantae</taxon>
        <taxon>Streptophyta</taxon>
        <taxon>Embryophyta</taxon>
        <taxon>Tracheophyta</taxon>
        <taxon>Spermatophyta</taxon>
        <taxon>Magnoliopsida</taxon>
        <taxon>eudicotyledons</taxon>
        <taxon>Gunneridae</taxon>
        <taxon>Pentapetalae</taxon>
        <taxon>asterids</taxon>
        <taxon>lamiids</taxon>
        <taxon>Lamiales</taxon>
        <taxon>Pedaliaceae</taxon>
        <taxon>Sesamum</taxon>
    </lineage>
</organism>
<comment type="caution">
    <text evidence="2">The sequence shown here is derived from an EMBL/GenBank/DDBJ whole genome shotgun (WGS) entry which is preliminary data.</text>
</comment>
<feature type="region of interest" description="Disordered" evidence="1">
    <location>
        <begin position="54"/>
        <end position="75"/>
    </location>
</feature>
<proteinExistence type="predicted"/>
<sequence>MELFELRTEFHPADNEEIRIAAETLVGGVISDALMHVAIAPSIYPSTFLKERDGALQMPEEGETGEQCRNTQSRP</sequence>
<evidence type="ECO:0000313" key="2">
    <source>
        <dbReference type="EMBL" id="KAL0303538.1"/>
    </source>
</evidence>
<reference evidence="2" key="1">
    <citation type="submission" date="2020-06" db="EMBL/GenBank/DDBJ databases">
        <authorList>
            <person name="Li T."/>
            <person name="Hu X."/>
            <person name="Zhang T."/>
            <person name="Song X."/>
            <person name="Zhang H."/>
            <person name="Dai N."/>
            <person name="Sheng W."/>
            <person name="Hou X."/>
            <person name="Wei L."/>
        </authorList>
    </citation>
    <scope>NUCLEOTIDE SEQUENCE</scope>
    <source>
        <strain evidence="2">G02</strain>
        <tissue evidence="2">Leaf</tissue>
    </source>
</reference>
<name>A0AAW2KAZ7_SESRA</name>
<evidence type="ECO:0000256" key="1">
    <source>
        <dbReference type="SAM" id="MobiDB-lite"/>
    </source>
</evidence>
<gene>
    <name evidence="2" type="ORF">Sradi_6221900</name>
</gene>
<protein>
    <submittedName>
        <fullName evidence="2">Uncharacterized protein</fullName>
    </submittedName>
</protein>
<dbReference type="EMBL" id="JACGWJ010000029">
    <property type="protein sequence ID" value="KAL0303538.1"/>
    <property type="molecule type" value="Genomic_DNA"/>
</dbReference>